<protein>
    <submittedName>
        <fullName evidence="8">Uncharacterized protein</fullName>
    </submittedName>
</protein>
<dbReference type="InterPro" id="IPR017455">
    <property type="entry name" value="Znf_FYVE-rel"/>
</dbReference>
<sequence length="397" mass="46238">MEVPEVLKFALRVSDIAEAPENLRRMKSIDESFSIRSTSIFALGRALLAEGMLWKMCRKRFKERKFWLFNDILVYAKVIRKEKCFHSQRVIRLETAEVEDLRNSMFTENSTYPWIFKSPKKSFVICANRAEEKFKRGENRKEEYAPIMIPDDATNECMRCYQSQFGLIKRKHHCRKCGAIVCGECSSNQMVIKGQSDIPQRVCIICFERIKIRTIIRYQKFDQMPFRFLLFTGGLAVVAGMVIEVERKGFSSQLSHKEVNPLKCDEGWAQFNAYCYKNHPAKVSYDEAKKICRKAGSRLVTIHGYLENRFVEEMQTAAGVACWLGLRRKCSKFGFENFAWTDGSANEFSNWGIGNPDPIEGKIRNWVVVSFDLQQLIDIKFQRVIQRCCRLQMFNNS</sequence>
<dbReference type="GO" id="GO:0005769">
    <property type="term" value="C:early endosome"/>
    <property type="evidence" value="ECO:0007669"/>
    <property type="project" value="TreeGrafter"/>
</dbReference>
<dbReference type="SUPFAM" id="SSF57903">
    <property type="entry name" value="FYVE/PHD zinc finger"/>
    <property type="match status" value="1"/>
</dbReference>
<dbReference type="InterPro" id="IPR016187">
    <property type="entry name" value="CTDL_fold"/>
</dbReference>
<dbReference type="InterPro" id="IPR051765">
    <property type="entry name" value="PH_domain-containing_F"/>
</dbReference>
<dbReference type="Gene3D" id="2.30.29.30">
    <property type="entry name" value="Pleckstrin-homology domain (PH domain)/Phosphotyrosine-binding domain (PTB)"/>
    <property type="match status" value="1"/>
</dbReference>
<dbReference type="PROSITE" id="PS50178">
    <property type="entry name" value="ZF_FYVE"/>
    <property type="match status" value="1"/>
</dbReference>
<proteinExistence type="predicted"/>
<dbReference type="PANTHER" id="PTHR46280">
    <property type="entry name" value="PLECKSTRIN HOMOLOGY DOMAIN-CONTAINING FAMILY F MEMBER 2-RELATED"/>
    <property type="match status" value="1"/>
</dbReference>
<evidence type="ECO:0000259" key="5">
    <source>
        <dbReference type="PROSITE" id="PS50041"/>
    </source>
</evidence>
<evidence type="ECO:0000259" key="6">
    <source>
        <dbReference type="PROSITE" id="PS50178"/>
    </source>
</evidence>
<dbReference type="Proteomes" id="UP000887575">
    <property type="component" value="Unassembled WGS sequence"/>
</dbReference>
<dbReference type="WBParaSite" id="MBELARI_LOCUS12379">
    <property type="protein sequence ID" value="MBELARI_LOCUS12379"/>
    <property type="gene ID" value="MBELARI_LOCUS12379"/>
</dbReference>
<dbReference type="InterPro" id="IPR011011">
    <property type="entry name" value="Znf_FYVE_PHD"/>
</dbReference>
<dbReference type="InterPro" id="IPR000306">
    <property type="entry name" value="Znf_FYVE"/>
</dbReference>
<keyword evidence="2 4" id="KW-0863">Zinc-finger</keyword>
<dbReference type="InterPro" id="IPR001304">
    <property type="entry name" value="C-type_lectin-like"/>
</dbReference>
<name>A0AAF3EEI3_9BILA</name>
<feature type="domain" description="C-type lectin" evidence="5">
    <location>
        <begin position="271"/>
        <end position="357"/>
    </location>
</feature>
<keyword evidence="7" id="KW-1185">Reference proteome</keyword>
<dbReference type="GO" id="GO:0008333">
    <property type="term" value="P:endosome to lysosome transport"/>
    <property type="evidence" value="ECO:0007669"/>
    <property type="project" value="TreeGrafter"/>
</dbReference>
<dbReference type="SUPFAM" id="SSF50729">
    <property type="entry name" value="PH domain-like"/>
    <property type="match status" value="1"/>
</dbReference>
<evidence type="ECO:0000313" key="7">
    <source>
        <dbReference type="Proteomes" id="UP000887575"/>
    </source>
</evidence>
<dbReference type="PROSITE" id="PS50041">
    <property type="entry name" value="C_TYPE_LECTIN_2"/>
    <property type="match status" value="1"/>
</dbReference>
<accession>A0AAF3EEI3</accession>
<dbReference type="InterPro" id="IPR016186">
    <property type="entry name" value="C-type_lectin-like/link_sf"/>
</dbReference>
<evidence type="ECO:0000256" key="3">
    <source>
        <dbReference type="ARBA" id="ARBA00022833"/>
    </source>
</evidence>
<dbReference type="Pfam" id="PF01363">
    <property type="entry name" value="FYVE"/>
    <property type="match status" value="1"/>
</dbReference>
<evidence type="ECO:0000256" key="4">
    <source>
        <dbReference type="PROSITE-ProRule" id="PRU00091"/>
    </source>
</evidence>
<dbReference type="PANTHER" id="PTHR46280:SF3">
    <property type="entry name" value="PLECKSTRIN HOMOLOGY DOMAIN-CONTAINING FAMILY F MEMBER 1 HOMOLOG"/>
    <property type="match status" value="1"/>
</dbReference>
<evidence type="ECO:0000256" key="2">
    <source>
        <dbReference type="ARBA" id="ARBA00022771"/>
    </source>
</evidence>
<reference evidence="8" key="1">
    <citation type="submission" date="2024-02" db="UniProtKB">
        <authorList>
            <consortium name="WormBaseParasite"/>
        </authorList>
    </citation>
    <scope>IDENTIFICATION</scope>
</reference>
<dbReference type="GO" id="GO:0007032">
    <property type="term" value="P:endosome organization"/>
    <property type="evidence" value="ECO:0007669"/>
    <property type="project" value="TreeGrafter"/>
</dbReference>
<dbReference type="SMART" id="SM00034">
    <property type="entry name" value="CLECT"/>
    <property type="match status" value="1"/>
</dbReference>
<dbReference type="AlphaFoldDB" id="A0AAF3EEI3"/>
<evidence type="ECO:0000256" key="1">
    <source>
        <dbReference type="ARBA" id="ARBA00022723"/>
    </source>
</evidence>
<feature type="domain" description="FYVE-type" evidence="6">
    <location>
        <begin position="151"/>
        <end position="211"/>
    </location>
</feature>
<dbReference type="SUPFAM" id="SSF56436">
    <property type="entry name" value="C-type lectin-like"/>
    <property type="match status" value="1"/>
</dbReference>
<dbReference type="InterPro" id="IPR013083">
    <property type="entry name" value="Znf_RING/FYVE/PHD"/>
</dbReference>
<dbReference type="GO" id="GO:0008270">
    <property type="term" value="F:zinc ion binding"/>
    <property type="evidence" value="ECO:0007669"/>
    <property type="project" value="UniProtKB-KW"/>
</dbReference>
<dbReference type="InterPro" id="IPR011993">
    <property type="entry name" value="PH-like_dom_sf"/>
</dbReference>
<dbReference type="SMART" id="SM00064">
    <property type="entry name" value="FYVE"/>
    <property type="match status" value="1"/>
</dbReference>
<dbReference type="GO" id="GO:0035091">
    <property type="term" value="F:phosphatidylinositol binding"/>
    <property type="evidence" value="ECO:0007669"/>
    <property type="project" value="TreeGrafter"/>
</dbReference>
<organism evidence="7 8">
    <name type="scientific">Mesorhabditis belari</name>
    <dbReference type="NCBI Taxonomy" id="2138241"/>
    <lineage>
        <taxon>Eukaryota</taxon>
        <taxon>Metazoa</taxon>
        <taxon>Ecdysozoa</taxon>
        <taxon>Nematoda</taxon>
        <taxon>Chromadorea</taxon>
        <taxon>Rhabditida</taxon>
        <taxon>Rhabditina</taxon>
        <taxon>Rhabditomorpha</taxon>
        <taxon>Rhabditoidea</taxon>
        <taxon>Rhabditidae</taxon>
        <taxon>Mesorhabditinae</taxon>
        <taxon>Mesorhabditis</taxon>
    </lineage>
</organism>
<dbReference type="Gene3D" id="3.10.100.10">
    <property type="entry name" value="Mannose-Binding Protein A, subunit A"/>
    <property type="match status" value="1"/>
</dbReference>
<evidence type="ECO:0000313" key="8">
    <source>
        <dbReference type="WBParaSite" id="MBELARI_LOCUS12379"/>
    </source>
</evidence>
<keyword evidence="3" id="KW-0862">Zinc</keyword>
<dbReference type="Gene3D" id="3.30.40.10">
    <property type="entry name" value="Zinc/RING finger domain, C3HC4 (zinc finger)"/>
    <property type="match status" value="1"/>
</dbReference>
<keyword evidence="1" id="KW-0479">Metal-binding</keyword>
<dbReference type="Pfam" id="PF00059">
    <property type="entry name" value="Lectin_C"/>
    <property type="match status" value="1"/>
</dbReference>